<gene>
    <name evidence="4" type="ORF">OGM63_14995</name>
</gene>
<dbReference type="InterPro" id="IPR027417">
    <property type="entry name" value="P-loop_NTPase"/>
</dbReference>
<dbReference type="Gene3D" id="3.40.50.300">
    <property type="entry name" value="P-loop containing nucleotide triphosphate hydrolases"/>
    <property type="match status" value="1"/>
</dbReference>
<feature type="repeat" description="WD" evidence="3">
    <location>
        <begin position="627"/>
        <end position="658"/>
    </location>
</feature>
<feature type="repeat" description="WD" evidence="3">
    <location>
        <begin position="955"/>
        <end position="987"/>
    </location>
</feature>
<dbReference type="InterPro" id="IPR019775">
    <property type="entry name" value="WD40_repeat_CS"/>
</dbReference>
<keyword evidence="1 3" id="KW-0853">WD repeat</keyword>
<comment type="caution">
    <text evidence="4">The sequence shown here is derived from an EMBL/GenBank/DDBJ whole genome shotgun (WGS) entry which is preliminary data.</text>
</comment>
<dbReference type="Gene3D" id="2.130.10.10">
    <property type="entry name" value="YVTN repeat-like/Quinoprotein amine dehydrogenase"/>
    <property type="match status" value="5"/>
</dbReference>
<dbReference type="SUPFAM" id="SSF52540">
    <property type="entry name" value="P-loop containing nucleoside triphosphate hydrolases"/>
    <property type="match status" value="1"/>
</dbReference>
<feature type="repeat" description="WD" evidence="3">
    <location>
        <begin position="872"/>
        <end position="904"/>
    </location>
</feature>
<dbReference type="PROSITE" id="PS50082">
    <property type="entry name" value="WD_REPEATS_2"/>
    <property type="match status" value="14"/>
</dbReference>
<keyword evidence="2" id="KW-0677">Repeat</keyword>
<dbReference type="SMART" id="SM00320">
    <property type="entry name" value="WD40"/>
    <property type="match status" value="14"/>
</dbReference>
<dbReference type="EMBL" id="JAOWRF010000217">
    <property type="protein sequence ID" value="MCV3214807.1"/>
    <property type="molecule type" value="Genomic_DNA"/>
</dbReference>
<evidence type="ECO:0000256" key="2">
    <source>
        <dbReference type="ARBA" id="ARBA00022737"/>
    </source>
</evidence>
<evidence type="ECO:0000313" key="4">
    <source>
        <dbReference type="EMBL" id="MCV3214807.1"/>
    </source>
</evidence>
<feature type="repeat" description="WD" evidence="3">
    <location>
        <begin position="586"/>
        <end position="620"/>
    </location>
</feature>
<proteinExistence type="predicted"/>
<dbReference type="Pfam" id="PF00400">
    <property type="entry name" value="WD40"/>
    <property type="match status" value="14"/>
</dbReference>
<dbReference type="Pfam" id="PF14516">
    <property type="entry name" value="AAA_35"/>
    <property type="match status" value="1"/>
</dbReference>
<dbReference type="InterPro" id="IPR020472">
    <property type="entry name" value="WD40_PAC1"/>
</dbReference>
<dbReference type="PANTHER" id="PTHR22847">
    <property type="entry name" value="WD40 REPEAT PROTEIN"/>
    <property type="match status" value="1"/>
</dbReference>
<dbReference type="InterPro" id="IPR001680">
    <property type="entry name" value="WD40_rpt"/>
</dbReference>
<evidence type="ECO:0000256" key="3">
    <source>
        <dbReference type="PROSITE-ProRule" id="PRU00221"/>
    </source>
</evidence>
<dbReference type="PANTHER" id="PTHR22847:SF637">
    <property type="entry name" value="WD REPEAT DOMAIN 5B"/>
    <property type="match status" value="1"/>
</dbReference>
<sequence length="1106" mass="123395">MFSTLSRQMGKSSLRVQVMQQLQQEEIACAVIDITSIGTADITPEQWYAGVIDTLIGSFNLYTTFDLDTWWTDNHLLSSVQKLNKFLDEVLLKLVVTNIVIFVDEIDSILSLGFNPDDFFAVIRDCYNRRADNPAYRRLTFAILGVSTPSDLIQDKKRTPFNIGRAIDLTGFQLEEVQPLARGLVTVGNPQTLMEAVLYWTGGQPFLTQKVCKLVKTGKYELGIGDLVRKRIIENWETQDEPEHLKTIINRILYSNEQRSGRLLGLCQHLQQEEIVADDSAEQTELRLTGLVVKRDGKLRIYNRIYKEVFNQEWCDRQLAKLRPYAQLLNAWVASHRQDESRLLRGQALRDAQAWVAMQNLTDLDYQFLATSQEVEQRDIRQRLETEAAAAKAEFEVARTREKIKVQKQITRLAIASFICITGFAIFAGFQWRAADEGQILALTSSSNAKFTLNRSSFDALIDALKAGRQLKHSIWYRNDPKLKAKVMEVVSNAAYGVRESNILEKHQDFVQKVRFSPDGKTIATASFDNTAKLWSADGRELLTLSGHTQPVVDVSFSPDGQAIATASQDGTAKLWNRQGKLLRTLEKRTGVLWSVSFSPDGQKIASAGEDKTIKLWNLNGNLLKTWKAHDEEVYSVSFNRDGKIATGSDDNIVKLWDSQGKLIDTFNGHTQPVFNVSFSPDGKTLASASSDNTAILWNLKTKKKVTLKGHLNNVRDIKFSPNGQIIATASWDKTVKLWRSRDGLLLQTLQGHQGLVNSVSFNNDGKILASSSYDKTVKLWRVNDWLTTFTGHSDAIYSVDINKDGTKMATGSGDATVKLWNLQGQELKTLTGHTLPIASVSFSPDSQMIASGGNDKTVRLWNLQGKDIKTLSGHKDSVTDISFSLNGKIIASSSLDGSVNLWSREGKFLRTLKGNITNISSVSFSSDGNIIGSAGRDGTVQLWNLNATLLHNWKAHNPASVYSISFSPDSQMIATSSEDNTVKLWNRDGGLLKILKGHTAGISGLDFSPNGQMIATASDDQTVKIWNRDGTLINTLLGHSNSVNSLKFSRDNKKLVTGSDDNTALLWNVENLSLDKFMDRGCSWLRDYLKTNPNAPTDICEEIKR</sequence>
<feature type="repeat" description="WD" evidence="3">
    <location>
        <begin position="996"/>
        <end position="1028"/>
    </location>
</feature>
<feature type="repeat" description="WD" evidence="3">
    <location>
        <begin position="913"/>
        <end position="947"/>
    </location>
</feature>
<dbReference type="CDD" id="cd00200">
    <property type="entry name" value="WD40"/>
    <property type="match status" value="3"/>
</dbReference>
<dbReference type="InterPro" id="IPR015943">
    <property type="entry name" value="WD40/YVTN_repeat-like_dom_sf"/>
</dbReference>
<protein>
    <submittedName>
        <fullName evidence="4">AAA-like domain-containing protein</fullName>
    </submittedName>
</protein>
<accession>A0ABT3B0A6</accession>
<keyword evidence="5" id="KW-1185">Reference proteome</keyword>
<dbReference type="PROSITE" id="PS50294">
    <property type="entry name" value="WD_REPEATS_REGION"/>
    <property type="match status" value="14"/>
</dbReference>
<feature type="repeat" description="WD" evidence="3">
    <location>
        <begin position="667"/>
        <end position="708"/>
    </location>
</feature>
<dbReference type="Proteomes" id="UP001526143">
    <property type="component" value="Unassembled WGS sequence"/>
</dbReference>
<reference evidence="4 5" key="1">
    <citation type="submission" date="2022-10" db="EMBL/GenBank/DDBJ databases">
        <title>Identification of biosynthetic pathway for the production of the potent trypsin inhibitor radiosumin.</title>
        <authorList>
            <person name="Fewer D.P."/>
            <person name="Delbaje E."/>
            <person name="Ouyang X."/>
            <person name="Agostino P.D."/>
            <person name="Wahlsten M."/>
            <person name="Jokela J."/>
            <person name="Permi P."/>
            <person name="Haapaniemi E."/>
            <person name="Koistinen H."/>
        </authorList>
    </citation>
    <scope>NUCLEOTIDE SEQUENCE [LARGE SCALE GENOMIC DNA]</scope>
    <source>
        <strain evidence="4 5">NIES-515</strain>
    </source>
</reference>
<dbReference type="RefSeq" id="WP_263746384.1">
    <property type="nucleotide sequence ID" value="NZ_JAOWRF010000217.1"/>
</dbReference>
<feature type="repeat" description="WD" evidence="3">
    <location>
        <begin position="750"/>
        <end position="784"/>
    </location>
</feature>
<evidence type="ECO:0000256" key="1">
    <source>
        <dbReference type="ARBA" id="ARBA00022574"/>
    </source>
</evidence>
<feature type="repeat" description="WD" evidence="3">
    <location>
        <begin position="545"/>
        <end position="577"/>
    </location>
</feature>
<feature type="repeat" description="WD" evidence="3">
    <location>
        <begin position="1037"/>
        <end position="1072"/>
    </location>
</feature>
<evidence type="ECO:0000313" key="5">
    <source>
        <dbReference type="Proteomes" id="UP001526143"/>
    </source>
</evidence>
<dbReference type="InterPro" id="IPR036322">
    <property type="entry name" value="WD40_repeat_dom_sf"/>
</dbReference>
<feature type="repeat" description="WD" evidence="3">
    <location>
        <begin position="708"/>
        <end position="749"/>
    </location>
</feature>
<organism evidence="4 5">
    <name type="scientific">Plectonema radiosum NIES-515</name>
    <dbReference type="NCBI Taxonomy" id="2986073"/>
    <lineage>
        <taxon>Bacteria</taxon>
        <taxon>Bacillati</taxon>
        <taxon>Cyanobacteriota</taxon>
        <taxon>Cyanophyceae</taxon>
        <taxon>Oscillatoriophycideae</taxon>
        <taxon>Oscillatoriales</taxon>
        <taxon>Microcoleaceae</taxon>
        <taxon>Plectonema</taxon>
    </lineage>
</organism>
<feature type="repeat" description="WD" evidence="3">
    <location>
        <begin position="831"/>
        <end position="865"/>
    </location>
</feature>
<dbReference type="SUPFAM" id="SSF50978">
    <property type="entry name" value="WD40 repeat-like"/>
    <property type="match status" value="2"/>
</dbReference>
<dbReference type="PRINTS" id="PR00320">
    <property type="entry name" value="GPROTEINBRPT"/>
</dbReference>
<feature type="repeat" description="WD" evidence="3">
    <location>
        <begin position="504"/>
        <end position="545"/>
    </location>
</feature>
<name>A0ABT3B0A6_9CYAN</name>
<dbReference type="PROSITE" id="PS00678">
    <property type="entry name" value="WD_REPEATS_1"/>
    <property type="match status" value="6"/>
</dbReference>
<feature type="repeat" description="WD" evidence="3">
    <location>
        <begin position="790"/>
        <end position="831"/>
    </location>
</feature>